<dbReference type="PROSITE" id="PS50234">
    <property type="entry name" value="VWFA"/>
    <property type="match status" value="2"/>
</dbReference>
<feature type="domain" description="VWFA" evidence="1">
    <location>
        <begin position="137"/>
        <end position="333"/>
    </location>
</feature>
<dbReference type="InterPro" id="IPR002035">
    <property type="entry name" value="VWF_A"/>
</dbReference>
<dbReference type="PANTHER" id="PTHR34706:SF1">
    <property type="entry name" value="VWFA DOMAIN-CONTAINING PROTEIN"/>
    <property type="match status" value="1"/>
</dbReference>
<gene>
    <name evidence="2" type="ORF">VKT23_010876</name>
</gene>
<evidence type="ECO:0000313" key="3">
    <source>
        <dbReference type="Proteomes" id="UP001498398"/>
    </source>
</evidence>
<dbReference type="Proteomes" id="UP001498398">
    <property type="component" value="Unassembled WGS sequence"/>
</dbReference>
<sequence>MSTSVKQRWIHESTERTKILHSGQFQSSAITWSFVSGGGTIPLNAINLANKNDHPSYLCRSVYENQLYVGRAESTQAFIVDKKGKHRKVKEYEVLVQTSIAPQCSFLPTQPNNAPVNVPIAKPAQATLEAPVLSGMDIVFVVDDSDSMGECRWDEVQVALSDVAEACGKFDADGFDLHFLNTEGIHENITNCKSVKDVFSTISPDGATPTGGKLKQVLHTYISRLEDKSRPAKPVAIVVITDGEPTDNELESVIVNAAHRLEAGNIPEDQLYIHFIQIGDEPGAADALKHLDNALSTKHHIPDIVGTSLSNPLQPQFKTEELSIILQSMWKRKETRTHSRQSETTAFDAPAYARSRMEWVQKAKSLTTTLSTPVSQSSTVPYAWIFIENGVFPSNAIVCGKEDDQNTFLFRTFYEGQMRFGTVTAGSKEVKFFVNDSQIKFSKEYEILVQPSAFLYSFASFPMPAPTRKMDVVLLVDDSDSMADSLWSQARDALAAVAEASPQHDTDGVDLYFLNNTQIYQKNIKTQDEVVQLFNKVIPDGATPIGKRLQQLLDEYIPQVEQQLSNLKPVNIIVITDGEPTDNVESVIVNASRQLSQAAVPERMLGIQFVQIGNDSDATKFLQHLDNQLKREHQITDMVDTTPYDSSKPFEKDTLVKILWGAIDKEVDVINE</sequence>
<dbReference type="PANTHER" id="PTHR34706">
    <property type="entry name" value="SLR1338 PROTEIN"/>
    <property type="match status" value="1"/>
</dbReference>
<accession>A0ABR1JB97</accession>
<keyword evidence="3" id="KW-1185">Reference proteome</keyword>
<organism evidence="2 3">
    <name type="scientific">Marasmiellus scandens</name>
    <dbReference type="NCBI Taxonomy" id="2682957"/>
    <lineage>
        <taxon>Eukaryota</taxon>
        <taxon>Fungi</taxon>
        <taxon>Dikarya</taxon>
        <taxon>Basidiomycota</taxon>
        <taxon>Agaricomycotina</taxon>
        <taxon>Agaricomycetes</taxon>
        <taxon>Agaricomycetidae</taxon>
        <taxon>Agaricales</taxon>
        <taxon>Marasmiineae</taxon>
        <taxon>Omphalotaceae</taxon>
        <taxon>Marasmiellus</taxon>
    </lineage>
</organism>
<reference evidence="2 3" key="1">
    <citation type="submission" date="2024-01" db="EMBL/GenBank/DDBJ databases">
        <title>A draft genome for the cacao thread blight pathogen Marasmiellus scandens.</title>
        <authorList>
            <person name="Baruah I.K."/>
            <person name="Leung J."/>
            <person name="Bukari Y."/>
            <person name="Amoako-Attah I."/>
            <person name="Meinhardt L.W."/>
            <person name="Bailey B.A."/>
            <person name="Cohen S.P."/>
        </authorList>
    </citation>
    <scope>NUCLEOTIDE SEQUENCE [LARGE SCALE GENOMIC DNA]</scope>
    <source>
        <strain evidence="2 3">GH-19</strain>
    </source>
</reference>
<evidence type="ECO:0000313" key="2">
    <source>
        <dbReference type="EMBL" id="KAK7455840.1"/>
    </source>
</evidence>
<dbReference type="SMART" id="SM00327">
    <property type="entry name" value="VWA"/>
    <property type="match status" value="2"/>
</dbReference>
<dbReference type="InterPro" id="IPR006616">
    <property type="entry name" value="DM9_repeat"/>
</dbReference>
<dbReference type="Gene3D" id="3.40.50.410">
    <property type="entry name" value="von Willebrand factor, type A domain"/>
    <property type="match status" value="2"/>
</dbReference>
<comment type="caution">
    <text evidence="2">The sequence shown here is derived from an EMBL/GenBank/DDBJ whole genome shotgun (WGS) entry which is preliminary data.</text>
</comment>
<protein>
    <recommendedName>
        <fullName evidence="1">VWFA domain-containing protein</fullName>
    </recommendedName>
</protein>
<dbReference type="SUPFAM" id="SSF53300">
    <property type="entry name" value="vWA-like"/>
    <property type="match status" value="2"/>
</dbReference>
<dbReference type="EMBL" id="JBANRG010000022">
    <property type="protein sequence ID" value="KAK7455840.1"/>
    <property type="molecule type" value="Genomic_DNA"/>
</dbReference>
<proteinExistence type="predicted"/>
<dbReference type="SMART" id="SM00696">
    <property type="entry name" value="DM9"/>
    <property type="match status" value="2"/>
</dbReference>
<name>A0ABR1JB97_9AGAR</name>
<feature type="domain" description="VWFA" evidence="1">
    <location>
        <begin position="471"/>
        <end position="659"/>
    </location>
</feature>
<dbReference type="InterPro" id="IPR036465">
    <property type="entry name" value="vWFA_dom_sf"/>
</dbReference>
<evidence type="ECO:0000259" key="1">
    <source>
        <dbReference type="PROSITE" id="PS50234"/>
    </source>
</evidence>
<dbReference type="Pfam" id="PF00092">
    <property type="entry name" value="VWA"/>
    <property type="match status" value="2"/>
</dbReference>